<dbReference type="CDD" id="cd06558">
    <property type="entry name" value="crotonase-like"/>
    <property type="match status" value="1"/>
</dbReference>
<dbReference type="InterPro" id="IPR014748">
    <property type="entry name" value="Enoyl-CoA_hydra_C"/>
</dbReference>
<dbReference type="PANTHER" id="PTHR43802">
    <property type="entry name" value="ENOYL-COA HYDRATASE"/>
    <property type="match status" value="1"/>
</dbReference>
<organism evidence="3 4">
    <name type="scientific">Comamonas avium</name>
    <dbReference type="NCBI Taxonomy" id="2762231"/>
    <lineage>
        <taxon>Bacteria</taxon>
        <taxon>Pseudomonadati</taxon>
        <taxon>Pseudomonadota</taxon>
        <taxon>Betaproteobacteria</taxon>
        <taxon>Burkholderiales</taxon>
        <taxon>Comamonadaceae</taxon>
        <taxon>Comamonas</taxon>
    </lineage>
</organism>
<keyword evidence="4" id="KW-1185">Reference proteome</keyword>
<name>A0ABR8SEU2_9BURK</name>
<proteinExistence type="inferred from homology"/>
<dbReference type="Pfam" id="PF00378">
    <property type="entry name" value="ECH_1"/>
    <property type="match status" value="1"/>
</dbReference>
<evidence type="ECO:0000313" key="3">
    <source>
        <dbReference type="EMBL" id="MBD7961950.1"/>
    </source>
</evidence>
<dbReference type="EMBL" id="JACSQK010000008">
    <property type="protein sequence ID" value="MBD7961950.1"/>
    <property type="molecule type" value="Genomic_DNA"/>
</dbReference>
<dbReference type="InterPro" id="IPR029045">
    <property type="entry name" value="ClpP/crotonase-like_dom_sf"/>
</dbReference>
<reference evidence="3 4" key="1">
    <citation type="submission" date="2020-08" db="EMBL/GenBank/DDBJ databases">
        <title>A Genomic Blueprint of the Chicken Gut Microbiome.</title>
        <authorList>
            <person name="Gilroy R."/>
            <person name="Ravi A."/>
            <person name="Getino M."/>
            <person name="Pursley I."/>
            <person name="Horton D.L."/>
            <person name="Alikhan N.-F."/>
            <person name="Baker D."/>
            <person name="Gharbi K."/>
            <person name="Hall N."/>
            <person name="Watson M."/>
            <person name="Adriaenssens E.M."/>
            <person name="Foster-Nyarko E."/>
            <person name="Jarju S."/>
            <person name="Secka A."/>
            <person name="Antonio M."/>
            <person name="Oren A."/>
            <person name="Chaudhuri R."/>
            <person name="La Ragione R.M."/>
            <person name="Hildebrand F."/>
            <person name="Pallen M.J."/>
        </authorList>
    </citation>
    <scope>NUCLEOTIDE SEQUENCE [LARGE SCALE GENOMIC DNA]</scope>
    <source>
        <strain evidence="3 4">Sa2CVA6</strain>
    </source>
</reference>
<dbReference type="PANTHER" id="PTHR43802:SF1">
    <property type="entry name" value="IP11341P-RELATED"/>
    <property type="match status" value="1"/>
</dbReference>
<evidence type="ECO:0000313" key="4">
    <source>
        <dbReference type="Proteomes" id="UP000634919"/>
    </source>
</evidence>
<evidence type="ECO:0000256" key="1">
    <source>
        <dbReference type="ARBA" id="ARBA00005254"/>
    </source>
</evidence>
<evidence type="ECO:0000256" key="2">
    <source>
        <dbReference type="RuleBase" id="RU003707"/>
    </source>
</evidence>
<dbReference type="Gene3D" id="1.10.12.10">
    <property type="entry name" value="Lyase 2-enoyl-coa Hydratase, Chain A, domain 2"/>
    <property type="match status" value="1"/>
</dbReference>
<comment type="similarity">
    <text evidence="1 2">Belongs to the enoyl-CoA hydratase/isomerase family.</text>
</comment>
<dbReference type="InterPro" id="IPR018376">
    <property type="entry name" value="Enoyl-CoA_hyd/isom_CS"/>
</dbReference>
<dbReference type="InterPro" id="IPR001753">
    <property type="entry name" value="Enoyl-CoA_hydra/iso"/>
</dbReference>
<dbReference type="Gene3D" id="3.90.226.10">
    <property type="entry name" value="2-enoyl-CoA Hydratase, Chain A, domain 1"/>
    <property type="match status" value="1"/>
</dbReference>
<sequence length="262" mass="27782">MSEQTSQPIHIEQQQGVATITFNRPSALNAINVPMAQALLQAVQQLTQDASVRCIVLRGEGRAFMAGGDLAALQANPEQAAQDLIAPLHMAVTLLASGNAPVIAQVQGAAAGAGLSLMLHADMVLAAEGTQFNMAYTKLGASCDVGASWTLPRLVGLRHALEIALLSEPLNTEQALRLGLINRVLPISDLPSAVMRLAKQLANGPTQAYGQIRRLMRVSFDQDLHTQLNAEAQAFLQCTRTADFSCGINAFFNKSPAAFSGK</sequence>
<protein>
    <submittedName>
        <fullName evidence="3">Enoyl-CoA hydratase/isomerase family protein</fullName>
    </submittedName>
</protein>
<dbReference type="SUPFAM" id="SSF52096">
    <property type="entry name" value="ClpP/crotonase"/>
    <property type="match status" value="1"/>
</dbReference>
<comment type="caution">
    <text evidence="3">The sequence shown here is derived from an EMBL/GenBank/DDBJ whole genome shotgun (WGS) entry which is preliminary data.</text>
</comment>
<accession>A0ABR8SEU2</accession>
<dbReference type="PROSITE" id="PS00166">
    <property type="entry name" value="ENOYL_COA_HYDRATASE"/>
    <property type="match status" value="1"/>
</dbReference>
<gene>
    <name evidence="3" type="ORF">H9646_15860</name>
</gene>
<dbReference type="RefSeq" id="WP_191724362.1">
    <property type="nucleotide sequence ID" value="NZ_JACSQK010000008.1"/>
</dbReference>
<dbReference type="Proteomes" id="UP000634919">
    <property type="component" value="Unassembled WGS sequence"/>
</dbReference>